<reference key="1">
    <citation type="journal article" date="2011" name="Mol. Biol. Evol.">
        <title>Unity in variety -- the pan-genome of the Chlamydiae.</title>
        <authorList>
            <person name="Collingro A."/>
            <person name="Tischler P."/>
            <person name="Weinmaier T."/>
            <person name="Penz T."/>
            <person name="Heinz E."/>
            <person name="Brunham R.C."/>
            <person name="Read T.D."/>
            <person name="Bavoil P.M."/>
            <person name="Sachse K."/>
            <person name="Kahane S."/>
            <person name="Friedman M.G."/>
            <person name="Rattei T."/>
            <person name="Myers G.S.A."/>
            <person name="Horn M."/>
        </authorList>
    </citation>
    <scope>NUCLEOTIDE SEQUENCE</scope>
    <source>
        <strain>Z</strain>
    </source>
</reference>
<reference evidence="1 2" key="2">
    <citation type="journal article" date="2011" name="Mol. Biol. Evol.">
        <title>Unity in variety--the pan-genome of the Chlamydiae.</title>
        <authorList>
            <person name="Collingro A."/>
            <person name="Tischler P."/>
            <person name="Weinmaier T."/>
            <person name="Penz T."/>
            <person name="Heinz E."/>
            <person name="Brunham R.C."/>
            <person name="Read T.D."/>
            <person name="Bavoil P.M."/>
            <person name="Sachse K."/>
            <person name="Kahane S."/>
            <person name="Friedman M.G."/>
            <person name="Rattei T."/>
            <person name="Myers G.S."/>
            <person name="Horn M."/>
        </authorList>
    </citation>
    <scope>NUCLEOTIDE SEQUENCE [LARGE SCALE GENOMIC DNA]</scope>
    <source>
        <strain evidence="2">ATCC VR-1471 / Z</strain>
    </source>
</reference>
<gene>
    <name evidence="1" type="ordered locus">SNE_A20700</name>
</gene>
<sequence>MEPIDNIDTIPLHEGIFSELEEKAQEAKTSLSFNTVPTDMKMGCGATRRRALSENFGGLRLLPPKFQTKREKKAIRESEEIKNLLNGQDILAIRKVDGGYLVLTEDQQLHVKINYLPNEMPGPAKFELNPGKPEPR</sequence>
<dbReference type="Proteomes" id="UP000000496">
    <property type="component" value="Chromosome gsn.131"/>
</dbReference>
<accession>F8L3S7</accession>
<dbReference type="EMBL" id="FR872582">
    <property type="protein sequence ID" value="CCB89947.1"/>
    <property type="molecule type" value="Genomic_DNA"/>
</dbReference>
<name>F8L3S7_SIMNZ</name>
<keyword evidence="2" id="KW-1185">Reference proteome</keyword>
<dbReference type="HOGENOM" id="CLU_1874039_0_0_0"/>
<organism evidence="1 2">
    <name type="scientific">Simkania negevensis (strain ATCC VR-1471 / DSM 27360 / Z)</name>
    <dbReference type="NCBI Taxonomy" id="331113"/>
    <lineage>
        <taxon>Bacteria</taxon>
        <taxon>Pseudomonadati</taxon>
        <taxon>Chlamydiota</taxon>
        <taxon>Chlamydiia</taxon>
        <taxon>Parachlamydiales</taxon>
        <taxon>Simkaniaceae</taxon>
        <taxon>Simkania</taxon>
    </lineage>
</organism>
<proteinExistence type="predicted"/>
<evidence type="ECO:0000313" key="1">
    <source>
        <dbReference type="EMBL" id="CCB89947.1"/>
    </source>
</evidence>
<evidence type="ECO:0000313" key="2">
    <source>
        <dbReference type="Proteomes" id="UP000000496"/>
    </source>
</evidence>
<protein>
    <submittedName>
        <fullName evidence="1">Uncharacterized protein</fullName>
    </submittedName>
</protein>
<dbReference type="AlphaFoldDB" id="F8L3S7"/>
<dbReference type="RefSeq" id="WP_013944413.1">
    <property type="nucleotide sequence ID" value="NC_015713.1"/>
</dbReference>
<dbReference type="KEGG" id="sng:SNE_A20700"/>